<evidence type="ECO:0000313" key="1">
    <source>
        <dbReference type="EMBL" id="KAJ8982539.1"/>
    </source>
</evidence>
<evidence type="ECO:0000313" key="2">
    <source>
        <dbReference type="Proteomes" id="UP001162164"/>
    </source>
</evidence>
<accession>A0ABQ9JY72</accession>
<name>A0ABQ9JY72_9CUCU</name>
<protein>
    <submittedName>
        <fullName evidence="1">Uncharacterized protein</fullName>
    </submittedName>
</protein>
<gene>
    <name evidence="1" type="ORF">NQ317_018580</name>
</gene>
<sequence length="76" mass="9209">MIHFKTPRWATVIIKKYFSQISTNPNHQYNIQYNLSPMCHNQDIIFQGHSKYLHNKTFKCNNNFENLKPEMNMTQF</sequence>
<dbReference type="EMBL" id="JAPWTJ010000119">
    <property type="protein sequence ID" value="KAJ8982539.1"/>
    <property type="molecule type" value="Genomic_DNA"/>
</dbReference>
<comment type="caution">
    <text evidence="1">The sequence shown here is derived from an EMBL/GenBank/DDBJ whole genome shotgun (WGS) entry which is preliminary data.</text>
</comment>
<proteinExistence type="predicted"/>
<reference evidence="1" key="1">
    <citation type="journal article" date="2023" name="Insect Mol. Biol.">
        <title>Genome sequencing provides insights into the evolution of gene families encoding plant cell wall-degrading enzymes in longhorned beetles.</title>
        <authorList>
            <person name="Shin N.R."/>
            <person name="Okamura Y."/>
            <person name="Kirsch R."/>
            <person name="Pauchet Y."/>
        </authorList>
    </citation>
    <scope>NUCLEOTIDE SEQUENCE</scope>
    <source>
        <strain evidence="1">MMC_N1</strain>
    </source>
</reference>
<keyword evidence="2" id="KW-1185">Reference proteome</keyword>
<organism evidence="1 2">
    <name type="scientific">Molorchus minor</name>
    <dbReference type="NCBI Taxonomy" id="1323400"/>
    <lineage>
        <taxon>Eukaryota</taxon>
        <taxon>Metazoa</taxon>
        <taxon>Ecdysozoa</taxon>
        <taxon>Arthropoda</taxon>
        <taxon>Hexapoda</taxon>
        <taxon>Insecta</taxon>
        <taxon>Pterygota</taxon>
        <taxon>Neoptera</taxon>
        <taxon>Endopterygota</taxon>
        <taxon>Coleoptera</taxon>
        <taxon>Polyphaga</taxon>
        <taxon>Cucujiformia</taxon>
        <taxon>Chrysomeloidea</taxon>
        <taxon>Cerambycidae</taxon>
        <taxon>Lamiinae</taxon>
        <taxon>Monochamini</taxon>
        <taxon>Molorchus</taxon>
    </lineage>
</organism>
<dbReference type="Proteomes" id="UP001162164">
    <property type="component" value="Unassembled WGS sequence"/>
</dbReference>